<dbReference type="KEGG" id="salw:CP975_04635"/>
<keyword evidence="3" id="KW-1185">Reference proteome</keyword>
<dbReference type="PANTHER" id="PTHR48207">
    <property type="entry name" value="SUCCINATE--HYDROXYMETHYLGLUTARATE COA-TRANSFERASE"/>
    <property type="match status" value="1"/>
</dbReference>
<proteinExistence type="predicted"/>
<accession>A0A5J6H9Y8</accession>
<dbReference type="OrthoDB" id="9797653at2"/>
<organism evidence="2 3">
    <name type="scientific">Streptomyces alboniger</name>
    <dbReference type="NCBI Taxonomy" id="132473"/>
    <lineage>
        <taxon>Bacteria</taxon>
        <taxon>Bacillati</taxon>
        <taxon>Actinomycetota</taxon>
        <taxon>Actinomycetes</taxon>
        <taxon>Kitasatosporales</taxon>
        <taxon>Streptomycetaceae</taxon>
        <taxon>Streptomyces</taxon>
        <taxon>Streptomyces aurantiacus group</taxon>
    </lineage>
</organism>
<dbReference type="SUPFAM" id="SSF89796">
    <property type="entry name" value="CoA-transferase family III (CaiB/BaiF)"/>
    <property type="match status" value="1"/>
</dbReference>
<dbReference type="EMBL" id="CP023695">
    <property type="protein sequence ID" value="QEV16879.1"/>
    <property type="molecule type" value="Genomic_DNA"/>
</dbReference>
<dbReference type="PANTHER" id="PTHR48207:SF3">
    <property type="entry name" value="SUCCINATE--HYDROXYMETHYLGLUTARATE COA-TRANSFERASE"/>
    <property type="match status" value="1"/>
</dbReference>
<dbReference type="InterPro" id="IPR044855">
    <property type="entry name" value="CoA-Trfase_III_dom3_sf"/>
</dbReference>
<dbReference type="InterPro" id="IPR023606">
    <property type="entry name" value="CoA-Trfase_III_dom_1_sf"/>
</dbReference>
<protein>
    <submittedName>
        <fullName evidence="2">CoA transferase</fullName>
    </submittedName>
</protein>
<dbReference type="Gene3D" id="3.40.50.10540">
    <property type="entry name" value="Crotonobetainyl-coa:carnitine coa-transferase, domain 1"/>
    <property type="match status" value="1"/>
</dbReference>
<gene>
    <name evidence="2" type="ORF">CP975_04635</name>
</gene>
<evidence type="ECO:0000256" key="1">
    <source>
        <dbReference type="ARBA" id="ARBA00022679"/>
    </source>
</evidence>
<evidence type="ECO:0000313" key="3">
    <source>
        <dbReference type="Proteomes" id="UP000326553"/>
    </source>
</evidence>
<name>A0A5J6H9Y8_STRAD</name>
<dbReference type="Pfam" id="PF02515">
    <property type="entry name" value="CoA_transf_3"/>
    <property type="match status" value="1"/>
</dbReference>
<dbReference type="InterPro" id="IPR050483">
    <property type="entry name" value="CoA-transferase_III_domain"/>
</dbReference>
<dbReference type="AlphaFoldDB" id="A0A5J6H9Y8"/>
<dbReference type="RefSeq" id="WP_055532244.1">
    <property type="nucleotide sequence ID" value="NZ_CP023695.1"/>
</dbReference>
<dbReference type="Proteomes" id="UP000326553">
    <property type="component" value="Chromosome"/>
</dbReference>
<dbReference type="InterPro" id="IPR003673">
    <property type="entry name" value="CoA-Trfase_fam_III"/>
</dbReference>
<reference evidence="2 3" key="1">
    <citation type="submission" date="2017-09" db="EMBL/GenBank/DDBJ databases">
        <authorList>
            <person name="Lee N."/>
            <person name="Cho B.-K."/>
        </authorList>
    </citation>
    <scope>NUCLEOTIDE SEQUENCE [LARGE SCALE GENOMIC DNA]</scope>
    <source>
        <strain evidence="2 3">ATCC 12461</strain>
    </source>
</reference>
<dbReference type="GO" id="GO:0008410">
    <property type="term" value="F:CoA-transferase activity"/>
    <property type="evidence" value="ECO:0007669"/>
    <property type="project" value="TreeGrafter"/>
</dbReference>
<evidence type="ECO:0000313" key="2">
    <source>
        <dbReference type="EMBL" id="QEV16879.1"/>
    </source>
</evidence>
<keyword evidence="1 2" id="KW-0808">Transferase</keyword>
<dbReference type="Gene3D" id="3.30.1540.10">
    <property type="entry name" value="formyl-coa transferase, domain 3"/>
    <property type="match status" value="1"/>
</dbReference>
<sequence length="398" mass="42406">MPPPLPLAGITVVSLEQAVAAPFATRQLADLGARVIKVERPGGGDFARRYDTTVHGQASYFVWLNRSKESLTLDLKSERGREILDELLAGADVFVQNLAPGAAVRMGLGADELQARHPSLIPCTISGYGTDGPWADRKAYDLLVQCQTGLLQLTGTPDEAVRVGISVADIAGGMYAYSGVLSALFTRATTGRAPAVEVSLFDALAEWMSQPAYYTRYGGTQPPRVGARHATVAPYGPFTASDGKDVLLSVQNEREWVALCTEFLGRPELAADPRFATGSDRVAHREALDAIISVRFAELGSEEAMKLLDRAGIANAGVNSVHEFLNHPVLTERGRWQEVKVPGAPTPVEALLPPAALSGVAPRMDPVPAAGEHTEAILAELGRDPDAIARLLAEGVCR</sequence>